<evidence type="ECO:0000313" key="3">
    <source>
        <dbReference type="Proteomes" id="UP000049222"/>
    </source>
</evidence>
<proteinExistence type="predicted"/>
<keyword evidence="1" id="KW-0175">Coiled coil</keyword>
<dbReference type="AlphaFoldDB" id="A0A0M6YFW6"/>
<dbReference type="STRING" id="420998.JDO7802_00673"/>
<dbReference type="RefSeq" id="WP_055082544.1">
    <property type="nucleotide sequence ID" value="NZ_CXSU01000005.1"/>
</dbReference>
<dbReference type="OrthoDB" id="9765972at2"/>
<organism evidence="2 3">
    <name type="scientific">Jannaschia donghaensis</name>
    <dbReference type="NCBI Taxonomy" id="420998"/>
    <lineage>
        <taxon>Bacteria</taxon>
        <taxon>Pseudomonadati</taxon>
        <taxon>Pseudomonadota</taxon>
        <taxon>Alphaproteobacteria</taxon>
        <taxon>Rhodobacterales</taxon>
        <taxon>Roseobacteraceae</taxon>
        <taxon>Jannaschia</taxon>
    </lineage>
</organism>
<gene>
    <name evidence="2" type="ORF">JDO7802_00673</name>
</gene>
<evidence type="ECO:0008006" key="4">
    <source>
        <dbReference type="Google" id="ProtNLM"/>
    </source>
</evidence>
<accession>A0A0M6YFW6</accession>
<keyword evidence="3" id="KW-1185">Reference proteome</keyword>
<sequence>MSDPQITCPDCGGDIKLTESLAGPLLEQTRRDMAAAQADALAKQKTQIEAQAAEAARAAQADKLKQIEEEAAARDVEVVALRANDKAREAKLAEAQAAQARAVKLQADLAEKTREMELTIQTKVAVATEAARAKLAVEAEALAAERVRTAQEAQALKLAEKDTQMEALRRQIDILNKKIEQGSQQRQGEAAELVLEEQLTRAFPADRVEPVAKGIRGADCLLRVDGAGTVIWESKRAANWSRDWLPKLRDDMRTAGADVAVLVSEVRPETCETFAMIDGVWVVAPRYAVPLAHALRDGMLRVAEARGARDGQATKSEMLYDYLTGPQFRGRIEAVVEPFEAMQAALAKEKKHMTAQWATRDKQLEKAIGAMMGMYGDVRGIAGAAIAEIDAFEPDLLEND</sequence>
<feature type="coiled-coil region" evidence="1">
    <location>
        <begin position="38"/>
        <end position="115"/>
    </location>
</feature>
<evidence type="ECO:0000256" key="1">
    <source>
        <dbReference type="SAM" id="Coils"/>
    </source>
</evidence>
<protein>
    <recommendedName>
        <fullName evidence="4">DUF2130 domain-containing protein</fullName>
    </recommendedName>
</protein>
<dbReference type="Pfam" id="PF09903">
    <property type="entry name" value="DUF2130"/>
    <property type="match status" value="1"/>
</dbReference>
<evidence type="ECO:0000313" key="2">
    <source>
        <dbReference type="EMBL" id="CTQ48669.1"/>
    </source>
</evidence>
<reference evidence="2 3" key="1">
    <citation type="submission" date="2015-07" db="EMBL/GenBank/DDBJ databases">
        <authorList>
            <person name="Noorani M."/>
        </authorList>
    </citation>
    <scope>NUCLEOTIDE SEQUENCE [LARGE SCALE GENOMIC DNA]</scope>
    <source>
        <strain evidence="2 3">CECT 7802</strain>
    </source>
</reference>
<dbReference type="EMBL" id="CXSU01000005">
    <property type="protein sequence ID" value="CTQ48669.1"/>
    <property type="molecule type" value="Genomic_DNA"/>
</dbReference>
<dbReference type="Proteomes" id="UP000049222">
    <property type="component" value="Unassembled WGS sequence"/>
</dbReference>
<name>A0A0M6YFW6_9RHOB</name>
<dbReference type="InterPro" id="IPR019219">
    <property type="entry name" value="DUF2130"/>
</dbReference>
<feature type="coiled-coil region" evidence="1">
    <location>
        <begin position="158"/>
        <end position="185"/>
    </location>
</feature>